<evidence type="ECO:0000313" key="2">
    <source>
        <dbReference type="EMBL" id="MBS3847765.1"/>
    </source>
</evidence>
<gene>
    <name evidence="2" type="ORF">KD146_03540</name>
</gene>
<dbReference type="AlphaFoldDB" id="A0A942ID18"/>
<reference evidence="2" key="1">
    <citation type="submission" date="2021-04" db="EMBL/GenBank/DDBJ databases">
        <title>Devosia litorisediminis sp. nov., isolated from a sand dune.</title>
        <authorList>
            <person name="Park S."/>
            <person name="Yoon J.-H."/>
        </authorList>
    </citation>
    <scope>NUCLEOTIDE SEQUENCE</scope>
    <source>
        <strain evidence="2">BSSL-BM10</strain>
    </source>
</reference>
<feature type="compositionally biased region" description="Basic and acidic residues" evidence="1">
    <location>
        <begin position="53"/>
        <end position="66"/>
    </location>
</feature>
<proteinExistence type="predicted"/>
<comment type="caution">
    <text evidence="2">The sequence shown here is derived from an EMBL/GenBank/DDBJ whole genome shotgun (WGS) entry which is preliminary data.</text>
</comment>
<dbReference type="RefSeq" id="WP_212657363.1">
    <property type="nucleotide sequence ID" value="NZ_JAGXTP010000001.1"/>
</dbReference>
<evidence type="ECO:0000256" key="1">
    <source>
        <dbReference type="SAM" id="MobiDB-lite"/>
    </source>
</evidence>
<feature type="region of interest" description="Disordered" evidence="1">
    <location>
        <begin position="31"/>
        <end position="66"/>
    </location>
</feature>
<organism evidence="2 3">
    <name type="scientific">Devosia litorisediminis</name>
    <dbReference type="NCBI Taxonomy" id="2829817"/>
    <lineage>
        <taxon>Bacteria</taxon>
        <taxon>Pseudomonadati</taxon>
        <taxon>Pseudomonadota</taxon>
        <taxon>Alphaproteobacteria</taxon>
        <taxon>Hyphomicrobiales</taxon>
        <taxon>Devosiaceae</taxon>
        <taxon>Devosia</taxon>
    </lineage>
</organism>
<evidence type="ECO:0000313" key="3">
    <source>
        <dbReference type="Proteomes" id="UP000678281"/>
    </source>
</evidence>
<dbReference type="EMBL" id="JAGXTP010000001">
    <property type="protein sequence ID" value="MBS3847765.1"/>
    <property type="molecule type" value="Genomic_DNA"/>
</dbReference>
<dbReference type="Proteomes" id="UP000678281">
    <property type="component" value="Unassembled WGS sequence"/>
</dbReference>
<name>A0A942ID18_9HYPH</name>
<sequence>MATILGSCNRYAEHHAIHVPKKRQLNQLPFDSHRRQGGRNCRLAGNNVWNEKAPPEGRAGPDGHQPKRLTLEVRHHHDCRNSCGLNIG</sequence>
<accession>A0A942ID18</accession>
<protein>
    <submittedName>
        <fullName evidence="2">Uncharacterized protein</fullName>
    </submittedName>
</protein>
<keyword evidence="3" id="KW-1185">Reference proteome</keyword>